<protein>
    <submittedName>
        <fullName evidence="2">Uncharacterized protein</fullName>
    </submittedName>
</protein>
<name>A0A6L2LUH7_TANCI</name>
<dbReference type="AlphaFoldDB" id="A0A6L2LUH7"/>
<comment type="caution">
    <text evidence="2">The sequence shown here is derived from an EMBL/GenBank/DDBJ whole genome shotgun (WGS) entry which is preliminary data.</text>
</comment>
<accession>A0A6L2LUH7</accession>
<proteinExistence type="predicted"/>
<sequence length="154" mass="18097">MDTIRAQQKALDEIEDPPLEEEILSFIRELRHTSEIKYVDYVYLLREDLVFQIENKNSKKNNDMYYPRFTKVHFAKDDSMFTIIRVISKHQDTHIYGALLPQHLTNQAMLESEAYKTYHTYATGEKTLKPKYVKKKADSDTSPKKKPVQAPKGK</sequence>
<dbReference type="EMBL" id="BKCJ010005167">
    <property type="protein sequence ID" value="GEU65258.1"/>
    <property type="molecule type" value="Genomic_DNA"/>
</dbReference>
<gene>
    <name evidence="2" type="ORF">Tci_037236</name>
</gene>
<feature type="region of interest" description="Disordered" evidence="1">
    <location>
        <begin position="133"/>
        <end position="154"/>
    </location>
</feature>
<organism evidence="2">
    <name type="scientific">Tanacetum cinerariifolium</name>
    <name type="common">Dalmatian daisy</name>
    <name type="synonym">Chrysanthemum cinerariifolium</name>
    <dbReference type="NCBI Taxonomy" id="118510"/>
    <lineage>
        <taxon>Eukaryota</taxon>
        <taxon>Viridiplantae</taxon>
        <taxon>Streptophyta</taxon>
        <taxon>Embryophyta</taxon>
        <taxon>Tracheophyta</taxon>
        <taxon>Spermatophyta</taxon>
        <taxon>Magnoliopsida</taxon>
        <taxon>eudicotyledons</taxon>
        <taxon>Gunneridae</taxon>
        <taxon>Pentapetalae</taxon>
        <taxon>asterids</taxon>
        <taxon>campanulids</taxon>
        <taxon>Asterales</taxon>
        <taxon>Asteraceae</taxon>
        <taxon>Asteroideae</taxon>
        <taxon>Anthemideae</taxon>
        <taxon>Anthemidinae</taxon>
        <taxon>Tanacetum</taxon>
    </lineage>
</organism>
<evidence type="ECO:0000313" key="2">
    <source>
        <dbReference type="EMBL" id="GEU65258.1"/>
    </source>
</evidence>
<reference evidence="2" key="1">
    <citation type="journal article" date="2019" name="Sci. Rep.">
        <title>Draft genome of Tanacetum cinerariifolium, the natural source of mosquito coil.</title>
        <authorList>
            <person name="Yamashiro T."/>
            <person name="Shiraishi A."/>
            <person name="Satake H."/>
            <person name="Nakayama K."/>
        </authorList>
    </citation>
    <scope>NUCLEOTIDE SEQUENCE</scope>
</reference>
<evidence type="ECO:0000256" key="1">
    <source>
        <dbReference type="SAM" id="MobiDB-lite"/>
    </source>
</evidence>